<keyword evidence="4" id="KW-0449">Lipoprotein</keyword>
<evidence type="ECO:0000256" key="1">
    <source>
        <dbReference type="ARBA" id="ARBA00010603"/>
    </source>
</evidence>
<reference evidence="5" key="1">
    <citation type="submission" date="2025-08" db="UniProtKB">
        <authorList>
            <consortium name="Ensembl"/>
        </authorList>
    </citation>
    <scope>IDENTIFICATION</scope>
</reference>
<proteinExistence type="inferred from homology"/>
<evidence type="ECO:0000256" key="2">
    <source>
        <dbReference type="ARBA" id="ARBA00015736"/>
    </source>
</evidence>
<dbReference type="PANTHER" id="PTHR12895">
    <property type="entry name" value="DYMECLIN"/>
    <property type="match status" value="1"/>
</dbReference>
<dbReference type="GO" id="GO:0007030">
    <property type="term" value="P:Golgi organization"/>
    <property type="evidence" value="ECO:0007669"/>
    <property type="project" value="TreeGrafter"/>
</dbReference>
<keyword evidence="6" id="KW-1185">Reference proteome</keyword>
<reference evidence="5" key="2">
    <citation type="submission" date="2025-09" db="UniProtKB">
        <authorList>
            <consortium name="Ensembl"/>
        </authorList>
    </citation>
    <scope>IDENTIFICATION</scope>
</reference>
<evidence type="ECO:0000313" key="6">
    <source>
        <dbReference type="Proteomes" id="UP000694549"/>
    </source>
</evidence>
<evidence type="ECO:0000256" key="3">
    <source>
        <dbReference type="ARBA" id="ARBA00022707"/>
    </source>
</evidence>
<dbReference type="PANTHER" id="PTHR12895:SF9">
    <property type="entry name" value="DYMECLIN"/>
    <property type="match status" value="1"/>
</dbReference>
<organism evidence="5 6">
    <name type="scientific">Anas zonorhyncha</name>
    <name type="common">Eastern spot-billed duck</name>
    <dbReference type="NCBI Taxonomy" id="75864"/>
    <lineage>
        <taxon>Eukaryota</taxon>
        <taxon>Metazoa</taxon>
        <taxon>Chordata</taxon>
        <taxon>Craniata</taxon>
        <taxon>Vertebrata</taxon>
        <taxon>Euteleostomi</taxon>
        <taxon>Archelosauria</taxon>
        <taxon>Archosauria</taxon>
        <taxon>Dinosauria</taxon>
        <taxon>Saurischia</taxon>
        <taxon>Theropoda</taxon>
        <taxon>Coelurosauria</taxon>
        <taxon>Aves</taxon>
        <taxon>Neognathae</taxon>
        <taxon>Galloanserae</taxon>
        <taxon>Anseriformes</taxon>
        <taxon>Anatidae</taxon>
        <taxon>Anatinae</taxon>
        <taxon>Anas</taxon>
    </lineage>
</organism>
<protein>
    <recommendedName>
        <fullName evidence="2">Dymeclin</fullName>
    </recommendedName>
</protein>
<dbReference type="Pfam" id="PF09742">
    <property type="entry name" value="Dymeclin"/>
    <property type="match status" value="1"/>
</dbReference>
<evidence type="ECO:0000256" key="4">
    <source>
        <dbReference type="ARBA" id="ARBA00023288"/>
    </source>
</evidence>
<dbReference type="Ensembl" id="ENSAZOT00000008982.1">
    <property type="protein sequence ID" value="ENSAZOP00000008419.1"/>
    <property type="gene ID" value="ENSAZOG00000005355.1"/>
</dbReference>
<keyword evidence="3" id="KW-0519">Myristate</keyword>
<dbReference type="GO" id="GO:0005794">
    <property type="term" value="C:Golgi apparatus"/>
    <property type="evidence" value="ECO:0007669"/>
    <property type="project" value="TreeGrafter"/>
</dbReference>
<name>A0A8B9UI29_9AVES</name>
<dbReference type="InterPro" id="IPR019142">
    <property type="entry name" value="Dymeclin"/>
</dbReference>
<dbReference type="AlphaFoldDB" id="A0A8B9UI29"/>
<evidence type="ECO:0000313" key="5">
    <source>
        <dbReference type="Ensembl" id="ENSAZOP00000008419.1"/>
    </source>
</evidence>
<comment type="similarity">
    <text evidence="1">Belongs to the dymeclin family.</text>
</comment>
<sequence length="47" mass="5249">MGANSSSISELPENEYLKKLSGAEPISENDPFWNQLLSFSFTTPTNR</sequence>
<dbReference type="Proteomes" id="UP000694549">
    <property type="component" value="Unplaced"/>
</dbReference>
<accession>A0A8B9UI29</accession>